<keyword evidence="1" id="KW-0472">Membrane</keyword>
<proteinExistence type="predicted"/>
<name>A0A558BP87_9BACT</name>
<reference evidence="2 3" key="1">
    <citation type="submission" date="2019-07" db="EMBL/GenBank/DDBJ databases">
        <title>Hymenobacter sp. straun FUR1 Genome sequencing and assembly.</title>
        <authorList>
            <person name="Chhetri G."/>
        </authorList>
    </citation>
    <scope>NUCLEOTIDE SEQUENCE [LARGE SCALE GENOMIC DNA]</scope>
    <source>
        <strain evidence="2 3">Fur1</strain>
    </source>
</reference>
<evidence type="ECO:0000313" key="2">
    <source>
        <dbReference type="EMBL" id="TVT38308.1"/>
    </source>
</evidence>
<sequence>MVLTPAVALAYALLMHHPWTDNWPEGASLIAKIGLEMLGLTLALLGTGALPALLVGWLRLAPMRWLFHQTLPRRGGIALAMAGTLLLFEATVVVAALLGGWIIRVEFKPLWSICTGFSLPWLLAALWATQRVLRQHAQPSIVVE</sequence>
<feature type="transmembrane region" description="Helical" evidence="1">
    <location>
        <begin position="109"/>
        <end position="128"/>
    </location>
</feature>
<protein>
    <submittedName>
        <fullName evidence="2">Uncharacterized protein</fullName>
    </submittedName>
</protein>
<feature type="transmembrane region" description="Helical" evidence="1">
    <location>
        <begin position="38"/>
        <end position="58"/>
    </location>
</feature>
<dbReference type="RefSeq" id="WP_144851025.1">
    <property type="nucleotide sequence ID" value="NZ_VMRJ01000005.1"/>
</dbReference>
<comment type="caution">
    <text evidence="2">The sequence shown here is derived from an EMBL/GenBank/DDBJ whole genome shotgun (WGS) entry which is preliminary data.</text>
</comment>
<keyword evidence="1" id="KW-0812">Transmembrane</keyword>
<evidence type="ECO:0000313" key="3">
    <source>
        <dbReference type="Proteomes" id="UP000317624"/>
    </source>
</evidence>
<organism evidence="2 3">
    <name type="scientific">Hymenobacter setariae</name>
    <dbReference type="NCBI Taxonomy" id="2594794"/>
    <lineage>
        <taxon>Bacteria</taxon>
        <taxon>Pseudomonadati</taxon>
        <taxon>Bacteroidota</taxon>
        <taxon>Cytophagia</taxon>
        <taxon>Cytophagales</taxon>
        <taxon>Hymenobacteraceae</taxon>
        <taxon>Hymenobacter</taxon>
    </lineage>
</organism>
<dbReference type="AlphaFoldDB" id="A0A558BP87"/>
<feature type="transmembrane region" description="Helical" evidence="1">
    <location>
        <begin position="79"/>
        <end position="103"/>
    </location>
</feature>
<keyword evidence="3" id="KW-1185">Reference proteome</keyword>
<evidence type="ECO:0000256" key="1">
    <source>
        <dbReference type="SAM" id="Phobius"/>
    </source>
</evidence>
<dbReference type="Proteomes" id="UP000317624">
    <property type="component" value="Unassembled WGS sequence"/>
</dbReference>
<gene>
    <name evidence="2" type="ORF">FNT36_19095</name>
</gene>
<dbReference type="EMBL" id="VMRJ01000005">
    <property type="protein sequence ID" value="TVT38308.1"/>
    <property type="molecule type" value="Genomic_DNA"/>
</dbReference>
<accession>A0A558BP87</accession>
<keyword evidence="1" id="KW-1133">Transmembrane helix</keyword>